<dbReference type="InterPro" id="IPR004107">
    <property type="entry name" value="Integrase_SAM-like_N"/>
</dbReference>
<gene>
    <name evidence="8" type="ORF">ATL17_2506</name>
</gene>
<dbReference type="EMBL" id="SNYR01000002">
    <property type="protein sequence ID" value="TDQ64487.1"/>
    <property type="molecule type" value="Genomic_DNA"/>
</dbReference>
<keyword evidence="2" id="KW-0229">DNA integration</keyword>
<dbReference type="GO" id="GO:0003677">
    <property type="term" value="F:DNA binding"/>
    <property type="evidence" value="ECO:0007669"/>
    <property type="project" value="UniProtKB-UniRule"/>
</dbReference>
<dbReference type="InterPro" id="IPR013762">
    <property type="entry name" value="Integrase-like_cat_sf"/>
</dbReference>
<dbReference type="InterPro" id="IPR010998">
    <property type="entry name" value="Integrase_recombinase_N"/>
</dbReference>
<dbReference type="GO" id="GO:0006310">
    <property type="term" value="P:DNA recombination"/>
    <property type="evidence" value="ECO:0007669"/>
    <property type="project" value="UniProtKB-KW"/>
</dbReference>
<dbReference type="CDD" id="cd00397">
    <property type="entry name" value="DNA_BRE_C"/>
    <property type="match status" value="1"/>
</dbReference>
<dbReference type="Gene3D" id="1.10.150.130">
    <property type="match status" value="1"/>
</dbReference>
<dbReference type="OrthoDB" id="7354488at2"/>
<comment type="similarity">
    <text evidence="1">Belongs to the 'phage' integrase family.</text>
</comment>
<dbReference type="Proteomes" id="UP000295391">
    <property type="component" value="Unassembled WGS sequence"/>
</dbReference>
<feature type="domain" description="Core-binding (CB)" evidence="7">
    <location>
        <begin position="164"/>
        <end position="247"/>
    </location>
</feature>
<evidence type="ECO:0000259" key="6">
    <source>
        <dbReference type="PROSITE" id="PS51898"/>
    </source>
</evidence>
<dbReference type="PANTHER" id="PTHR30349">
    <property type="entry name" value="PHAGE INTEGRASE-RELATED"/>
    <property type="match status" value="1"/>
</dbReference>
<dbReference type="Pfam" id="PF13495">
    <property type="entry name" value="Phage_int_SAM_4"/>
    <property type="match status" value="1"/>
</dbReference>
<dbReference type="RefSeq" id="WP_133573082.1">
    <property type="nucleotide sequence ID" value="NZ_SNYR01000002.1"/>
</dbReference>
<evidence type="ECO:0000256" key="3">
    <source>
        <dbReference type="ARBA" id="ARBA00023125"/>
    </source>
</evidence>
<keyword evidence="9" id="KW-1185">Reference proteome</keyword>
<sequence>MVRAYNYTRAKKNRVYDVEAICETFSVHKNTVTNWRKSGLCSIDERQPLLFKGSELRLFLKQRQLEQKQKLRLGQFKCFSCKARTWPEPRSWNFEEGTSSRFWAHATCPECEKVVQKVISGAHYQQICKALESNITLQLLDEDNGLVPGDVVKDQGNGVVEYNPENERIIFEFQKYTERYNKKTQDAYLTAIRAFEVFLHCKPFDKLKTDDATRYRRHLASEGMDGRSKSSIAHAASHLRKFIVWLTKQEGYRRLNRSIPDYLELSRTDLAGAAGTKIRVYPSMDEVELMISSMPANTLAQQRDRAIVAASFVFGTRADATASLRLKHVDIDKKEVNQDATEVRTKNSKSMRTFWFPLNDRFEQILIDYIQMLLERGFKDNDALFPPIEVLNKPTMLVAENRPIIDPLKSTSAVSYAFERACECAGLKRFNPHSARHFLKDLSDKIQLTESQRKAWSRNLGHETMQITEAHYARMTTDGCRREFENIRNGITLSQEENELLLRLHYHKLAPGSPEFERAIALDREFRKKFGLG</sequence>
<comment type="caution">
    <text evidence="8">The sequence shown here is derived from an EMBL/GenBank/DDBJ whole genome shotgun (WGS) entry which is preliminary data.</text>
</comment>
<keyword evidence="3 5" id="KW-0238">DNA-binding</keyword>
<dbReference type="Pfam" id="PF00589">
    <property type="entry name" value="Phage_integrase"/>
    <property type="match status" value="1"/>
</dbReference>
<protein>
    <submittedName>
        <fullName evidence="8">Site-specific recombinase XerD</fullName>
    </submittedName>
</protein>
<reference evidence="8 9" key="1">
    <citation type="submission" date="2019-03" db="EMBL/GenBank/DDBJ databases">
        <title>Genomic Encyclopedia of Type Strains, Phase III (KMG-III): the genomes of soil and plant-associated and newly described type strains.</title>
        <authorList>
            <person name="Whitman W."/>
        </authorList>
    </citation>
    <scope>NUCLEOTIDE SEQUENCE [LARGE SCALE GENOMIC DNA]</scope>
    <source>
        <strain evidence="8 9">CGMCC 1.7002</strain>
    </source>
</reference>
<organism evidence="8 9">
    <name type="scientific">Maritalea mobilis</name>
    <dbReference type="NCBI Taxonomy" id="483324"/>
    <lineage>
        <taxon>Bacteria</taxon>
        <taxon>Pseudomonadati</taxon>
        <taxon>Pseudomonadota</taxon>
        <taxon>Alphaproteobacteria</taxon>
        <taxon>Hyphomicrobiales</taxon>
        <taxon>Devosiaceae</taxon>
        <taxon>Maritalea</taxon>
    </lineage>
</organism>
<name>A0A4R6VN28_9HYPH</name>
<dbReference type="AlphaFoldDB" id="A0A4R6VN28"/>
<dbReference type="InterPro" id="IPR002104">
    <property type="entry name" value="Integrase_catalytic"/>
</dbReference>
<dbReference type="PROSITE" id="PS51898">
    <property type="entry name" value="TYR_RECOMBINASE"/>
    <property type="match status" value="1"/>
</dbReference>
<evidence type="ECO:0000256" key="4">
    <source>
        <dbReference type="ARBA" id="ARBA00023172"/>
    </source>
</evidence>
<dbReference type="PANTHER" id="PTHR30349:SF41">
    <property type="entry name" value="INTEGRASE_RECOMBINASE PROTEIN MJ0367-RELATED"/>
    <property type="match status" value="1"/>
</dbReference>
<dbReference type="InterPro" id="IPR011010">
    <property type="entry name" value="DNA_brk_join_enz"/>
</dbReference>
<feature type="domain" description="Tyr recombinase" evidence="6">
    <location>
        <begin position="277"/>
        <end position="485"/>
    </location>
</feature>
<proteinExistence type="inferred from homology"/>
<evidence type="ECO:0000259" key="7">
    <source>
        <dbReference type="PROSITE" id="PS51900"/>
    </source>
</evidence>
<dbReference type="SUPFAM" id="SSF56349">
    <property type="entry name" value="DNA breaking-rejoining enzymes"/>
    <property type="match status" value="1"/>
</dbReference>
<dbReference type="GO" id="GO:0015074">
    <property type="term" value="P:DNA integration"/>
    <property type="evidence" value="ECO:0007669"/>
    <property type="project" value="UniProtKB-KW"/>
</dbReference>
<evidence type="ECO:0000313" key="9">
    <source>
        <dbReference type="Proteomes" id="UP000295391"/>
    </source>
</evidence>
<evidence type="ECO:0000256" key="2">
    <source>
        <dbReference type="ARBA" id="ARBA00022908"/>
    </source>
</evidence>
<keyword evidence="4" id="KW-0233">DNA recombination</keyword>
<dbReference type="Gene3D" id="1.10.443.10">
    <property type="entry name" value="Intergrase catalytic core"/>
    <property type="match status" value="1"/>
</dbReference>
<dbReference type="InterPro" id="IPR044068">
    <property type="entry name" value="CB"/>
</dbReference>
<dbReference type="PROSITE" id="PS51900">
    <property type="entry name" value="CB"/>
    <property type="match status" value="1"/>
</dbReference>
<evidence type="ECO:0000256" key="5">
    <source>
        <dbReference type="PROSITE-ProRule" id="PRU01248"/>
    </source>
</evidence>
<accession>A0A4R6VN28</accession>
<dbReference type="InterPro" id="IPR050090">
    <property type="entry name" value="Tyrosine_recombinase_XerCD"/>
</dbReference>
<evidence type="ECO:0000256" key="1">
    <source>
        <dbReference type="ARBA" id="ARBA00008857"/>
    </source>
</evidence>
<evidence type="ECO:0000313" key="8">
    <source>
        <dbReference type="EMBL" id="TDQ64487.1"/>
    </source>
</evidence>